<dbReference type="InterPro" id="IPR017585">
    <property type="entry name" value="SAF_FlgA"/>
</dbReference>
<evidence type="ECO:0000313" key="3">
    <source>
        <dbReference type="Proteomes" id="UP000199227"/>
    </source>
</evidence>
<dbReference type="EMBL" id="FOXB01000017">
    <property type="protein sequence ID" value="SFP38817.1"/>
    <property type="molecule type" value="Genomic_DNA"/>
</dbReference>
<keyword evidence="2" id="KW-0966">Cell projection</keyword>
<dbReference type="Gene3D" id="2.30.30.760">
    <property type="match status" value="1"/>
</dbReference>
<evidence type="ECO:0000259" key="1">
    <source>
        <dbReference type="Pfam" id="PF13144"/>
    </source>
</evidence>
<dbReference type="RefSeq" id="WP_143089710.1">
    <property type="nucleotide sequence ID" value="NZ_FOXB01000017.1"/>
</dbReference>
<dbReference type="PANTHER" id="PTHR36307:SF1">
    <property type="entry name" value="FLAGELLA BASAL BODY P-RING FORMATION PROTEIN FLGA"/>
    <property type="match status" value="1"/>
</dbReference>
<dbReference type="OrthoDB" id="5359371at2"/>
<dbReference type="NCBIfam" id="TIGR03170">
    <property type="entry name" value="flgA_cterm"/>
    <property type="match status" value="1"/>
</dbReference>
<keyword evidence="2" id="KW-0969">Cilium</keyword>
<protein>
    <submittedName>
        <fullName evidence="2">Flagella basal body P-ring formation protein FlgA</fullName>
    </submittedName>
</protein>
<dbReference type="GO" id="GO:0044780">
    <property type="term" value="P:bacterial-type flagellum assembly"/>
    <property type="evidence" value="ECO:0007669"/>
    <property type="project" value="InterPro"/>
</dbReference>
<dbReference type="AlphaFoldDB" id="A0A1I5PY24"/>
<sequence length="254" mass="29423">MYDSNNSCIIKLSNSRNRWEIPSFKLINALNKIGISVKRPSSSTIIFEKKIHLDLSSLKKELKKLYLQKYHTMQIKNISIFPTSHNTENFIFDPSKCSINLSRAMLKRNRGTFVVKCNKKSYFFKFYIDATIDVYKANHQIKKDKIIDSKAIRKERIIFKTIYSLPIYNLEEKEIMAKQNIAQDKIITSSMVVPVPAVKKHETVNCFIQDGAVHIEFNAEAMQNGYIGDEIVLKREDGRTIKGVVLRKNLVEIK</sequence>
<name>A0A1I5PY24_9BACT</name>
<dbReference type="Pfam" id="PF13144">
    <property type="entry name" value="ChapFlgA"/>
    <property type="match status" value="1"/>
</dbReference>
<gene>
    <name evidence="2" type="ORF">SAMN05216234_11741</name>
</gene>
<proteinExistence type="predicted"/>
<accession>A0A1I5PY24</accession>
<organism evidence="2 3">
    <name type="scientific">Hydrogenimonas thermophila</name>
    <dbReference type="NCBI Taxonomy" id="223786"/>
    <lineage>
        <taxon>Bacteria</taxon>
        <taxon>Pseudomonadati</taxon>
        <taxon>Campylobacterota</taxon>
        <taxon>Epsilonproteobacteria</taxon>
        <taxon>Campylobacterales</taxon>
        <taxon>Hydrogenimonadaceae</taxon>
        <taxon>Hydrogenimonas</taxon>
    </lineage>
</organism>
<dbReference type="Proteomes" id="UP000199227">
    <property type="component" value="Unassembled WGS sequence"/>
</dbReference>
<keyword evidence="3" id="KW-1185">Reference proteome</keyword>
<dbReference type="InterPro" id="IPR039246">
    <property type="entry name" value="Flagellar_FlgA"/>
</dbReference>
<dbReference type="STRING" id="223786.SAMN05216234_11741"/>
<dbReference type="PANTHER" id="PTHR36307">
    <property type="entry name" value="FLAGELLA BASAL BODY P-RING FORMATION PROTEIN FLGA"/>
    <property type="match status" value="1"/>
</dbReference>
<reference evidence="2 3" key="1">
    <citation type="submission" date="2016-10" db="EMBL/GenBank/DDBJ databases">
        <authorList>
            <person name="de Groot N.N."/>
        </authorList>
    </citation>
    <scope>NUCLEOTIDE SEQUENCE [LARGE SCALE GENOMIC DNA]</scope>
    <source>
        <strain evidence="2 3">EP1-55-1</strain>
    </source>
</reference>
<evidence type="ECO:0000313" key="2">
    <source>
        <dbReference type="EMBL" id="SFP38817.1"/>
    </source>
</evidence>
<feature type="domain" description="Flagella basal body P-ring formation protein FlgA SAF" evidence="1">
    <location>
        <begin position="133"/>
        <end position="253"/>
    </location>
</feature>
<keyword evidence="2" id="KW-0282">Flagellum</keyword>